<dbReference type="InterPro" id="IPR036705">
    <property type="entry name" value="Ribosyl_crysJ1_sf"/>
</dbReference>
<dbReference type="SUPFAM" id="SSF101478">
    <property type="entry name" value="ADP-ribosylglycohydrolase"/>
    <property type="match status" value="1"/>
</dbReference>
<comment type="similarity">
    <text evidence="1">Belongs to the ADP-ribosylglycohydrolase family.</text>
</comment>
<proteinExistence type="inferred from homology"/>
<dbReference type="RefSeq" id="WP_186504198.1">
    <property type="nucleotide sequence ID" value="NZ_JACOGK010000034.1"/>
</dbReference>
<name>A0ABR6VLJ7_9FIRM</name>
<dbReference type="InterPro" id="IPR050792">
    <property type="entry name" value="ADP-ribosylglycohydrolase"/>
</dbReference>
<keyword evidence="4" id="KW-1185">Reference proteome</keyword>
<dbReference type="Gene3D" id="1.10.4080.10">
    <property type="entry name" value="ADP-ribosylation/Crystallin J1"/>
    <property type="match status" value="1"/>
</dbReference>
<reference evidence="3 4" key="1">
    <citation type="submission" date="2020-08" db="EMBL/GenBank/DDBJ databases">
        <authorList>
            <person name="Liu C."/>
            <person name="Sun Q."/>
        </authorList>
    </citation>
    <scope>NUCLEOTIDE SEQUENCE [LARGE SCALE GENOMIC DNA]</scope>
    <source>
        <strain evidence="3 4">NSJ-59</strain>
    </source>
</reference>
<accession>A0ABR6VLJ7</accession>
<evidence type="ECO:0000313" key="3">
    <source>
        <dbReference type="EMBL" id="MBC3537645.1"/>
    </source>
</evidence>
<gene>
    <name evidence="3" type="ORF">H8J70_10315</name>
</gene>
<evidence type="ECO:0000256" key="2">
    <source>
        <dbReference type="ARBA" id="ARBA00022801"/>
    </source>
</evidence>
<comment type="caution">
    <text evidence="3">The sequence shown here is derived from an EMBL/GenBank/DDBJ whole genome shotgun (WGS) entry which is preliminary data.</text>
</comment>
<dbReference type="Pfam" id="PF03747">
    <property type="entry name" value="ADP_ribosyl_GH"/>
    <property type="match status" value="1"/>
</dbReference>
<sequence length="346" mass="38520">MDMSDRFLGCMLGGATGDALGYIIEFDDLYTIHKKFGSYGLRTVLKLESNDRKGIISDDTQMSIFTADGLLWAAHDDLEPREGLYRSYMRWYYTQTKELVSPDQAEWMKQQDHERVWNYNVMEEPDLYARRIQGKTCLKALAENDCPERKYANNNSKGCGSIMRAAPVGLYYAGDPEKAFLVGCQAGSLTHGNPSGYLSAGMLSASVALLSEGKPLAETIPAVLRILQKHKYYEDVKSAVVRAVDEAVTDREPWRAMKRIGQGWVAEEAYALALYCLLKTEKLKDAVIMACNQDGDSDSCGAVCGNMAGTMYGAQAVPHSWLQKLECSDLLTRLADNLLQANLQRN</sequence>
<protein>
    <submittedName>
        <fullName evidence="3">ADP-ribosylglycohydrolase family protein</fullName>
    </submittedName>
</protein>
<dbReference type="InterPro" id="IPR005502">
    <property type="entry name" value="Ribosyl_crysJ1"/>
</dbReference>
<dbReference type="PANTHER" id="PTHR16222">
    <property type="entry name" value="ADP-RIBOSYLGLYCOHYDROLASE"/>
    <property type="match status" value="1"/>
</dbReference>
<evidence type="ECO:0000256" key="1">
    <source>
        <dbReference type="ARBA" id="ARBA00010702"/>
    </source>
</evidence>
<organism evidence="3 4">
    <name type="scientific">Megasphaera hominis</name>
    <dbReference type="NCBI Taxonomy" id="159836"/>
    <lineage>
        <taxon>Bacteria</taxon>
        <taxon>Bacillati</taxon>
        <taxon>Bacillota</taxon>
        <taxon>Negativicutes</taxon>
        <taxon>Veillonellales</taxon>
        <taxon>Veillonellaceae</taxon>
        <taxon>Megasphaera</taxon>
    </lineage>
</organism>
<keyword evidence="2" id="KW-0378">Hydrolase</keyword>
<evidence type="ECO:0000313" key="4">
    <source>
        <dbReference type="Proteomes" id="UP000606870"/>
    </source>
</evidence>
<dbReference type="EMBL" id="JACOGK010000034">
    <property type="protein sequence ID" value="MBC3537645.1"/>
    <property type="molecule type" value="Genomic_DNA"/>
</dbReference>
<dbReference type="PANTHER" id="PTHR16222:SF24">
    <property type="entry name" value="ADP-RIBOSYLHYDROLASE ARH3"/>
    <property type="match status" value="1"/>
</dbReference>
<dbReference type="Proteomes" id="UP000606870">
    <property type="component" value="Unassembled WGS sequence"/>
</dbReference>